<reference evidence="5 6" key="1">
    <citation type="submission" date="2024-02" db="EMBL/GenBank/DDBJ databases">
        <authorList>
            <person name="Chen Y."/>
            <person name="Shah S."/>
            <person name="Dougan E. K."/>
            <person name="Thang M."/>
            <person name="Chan C."/>
        </authorList>
    </citation>
    <scope>NUCLEOTIDE SEQUENCE [LARGE SCALE GENOMIC DNA]</scope>
</reference>
<gene>
    <name evidence="5" type="ORF">SCF082_LOCUS41984</name>
</gene>
<feature type="region of interest" description="Disordered" evidence="2">
    <location>
        <begin position="131"/>
        <end position="158"/>
    </location>
</feature>
<dbReference type="Pfam" id="PF04969">
    <property type="entry name" value="CS"/>
    <property type="match status" value="1"/>
</dbReference>
<organism evidence="5 6">
    <name type="scientific">Durusdinium trenchii</name>
    <dbReference type="NCBI Taxonomy" id="1381693"/>
    <lineage>
        <taxon>Eukaryota</taxon>
        <taxon>Sar</taxon>
        <taxon>Alveolata</taxon>
        <taxon>Dinophyceae</taxon>
        <taxon>Suessiales</taxon>
        <taxon>Symbiodiniaceae</taxon>
        <taxon>Durusdinium</taxon>
    </lineage>
</organism>
<feature type="region of interest" description="Disordered" evidence="2">
    <location>
        <begin position="335"/>
        <end position="376"/>
    </location>
</feature>
<dbReference type="PROSITE" id="PS51048">
    <property type="entry name" value="SGS"/>
    <property type="match status" value="1"/>
</dbReference>
<dbReference type="SUPFAM" id="SSF48452">
    <property type="entry name" value="TPR-like"/>
    <property type="match status" value="1"/>
</dbReference>
<dbReference type="EMBL" id="CAXAMM010039792">
    <property type="protein sequence ID" value="CAK9088918.1"/>
    <property type="molecule type" value="Genomic_DNA"/>
</dbReference>
<comment type="caution">
    <text evidence="5">The sequence shown here is derived from an EMBL/GenBank/DDBJ whole genome shotgun (WGS) entry which is preliminary data.</text>
</comment>
<dbReference type="PROSITE" id="PS51203">
    <property type="entry name" value="CS"/>
    <property type="match status" value="1"/>
</dbReference>
<dbReference type="Gene3D" id="1.25.40.10">
    <property type="entry name" value="Tetratricopeptide repeat domain"/>
    <property type="match status" value="1"/>
</dbReference>
<evidence type="ECO:0000259" key="4">
    <source>
        <dbReference type="PROSITE" id="PS51203"/>
    </source>
</evidence>
<evidence type="ECO:0000256" key="1">
    <source>
        <dbReference type="ARBA" id="ARBA00008509"/>
    </source>
</evidence>
<dbReference type="InterPro" id="IPR011990">
    <property type="entry name" value="TPR-like_helical_dom_sf"/>
</dbReference>
<evidence type="ECO:0000313" key="6">
    <source>
        <dbReference type="Proteomes" id="UP001642464"/>
    </source>
</evidence>
<dbReference type="Proteomes" id="UP001642464">
    <property type="component" value="Unassembled WGS sequence"/>
</dbReference>
<proteinExistence type="inferred from homology"/>
<evidence type="ECO:0000256" key="2">
    <source>
        <dbReference type="SAM" id="MobiDB-lite"/>
    </source>
</evidence>
<dbReference type="PANTHER" id="PTHR45862">
    <property type="entry name" value="PROTEIN SGT1 HOMOLOG"/>
    <property type="match status" value="1"/>
</dbReference>
<dbReference type="Pfam" id="PF05002">
    <property type="entry name" value="SGS"/>
    <property type="match status" value="1"/>
</dbReference>
<accession>A0ABP0QL51</accession>
<dbReference type="Gene3D" id="2.60.40.790">
    <property type="match status" value="1"/>
</dbReference>
<dbReference type="InterPro" id="IPR044563">
    <property type="entry name" value="Sgt1-like"/>
</dbReference>
<feature type="compositionally biased region" description="Basic and acidic residues" evidence="2">
    <location>
        <begin position="362"/>
        <end position="376"/>
    </location>
</feature>
<dbReference type="InterPro" id="IPR019734">
    <property type="entry name" value="TPR_rpt"/>
</dbReference>
<evidence type="ECO:0000259" key="3">
    <source>
        <dbReference type="PROSITE" id="PS51048"/>
    </source>
</evidence>
<dbReference type="InterPro" id="IPR007052">
    <property type="entry name" value="CS_dom"/>
</dbReference>
<dbReference type="InterPro" id="IPR008978">
    <property type="entry name" value="HSP20-like_chaperone"/>
</dbReference>
<feature type="compositionally biased region" description="Basic and acidic residues" evidence="2">
    <location>
        <begin position="343"/>
        <end position="354"/>
    </location>
</feature>
<keyword evidence="6" id="KW-1185">Reference proteome</keyword>
<feature type="non-terminal residue" evidence="5">
    <location>
        <position position="1"/>
    </location>
</feature>
<sequence>EPGDEGAMEAYTAGLELLAEDDLDGALGKLTEAVEADGGKNADFLVKRATVLGKLKRYAESLADARKAAEIDAENGVAHFRAAVAAFQLERFGDAQQGFERAKALLVSNASLAKQTETWLRKCAAELEDAAPGPSVVEETPAAADPVPAPAAPSTPAAKPDTAFPFDWFQSLTHVTIEIRAKGMPQDKVKSEITATNVSIDIELESAASTFSYDWDLFAEIDPSASRVKVMSKKIEVRLKKADANVQWLSLEAGSKGTTMTAGATGAAGAAPPKPSAYASKKNWDAIEKEIEKEEADDKPEGDAALNKLFQDIYKNASDETRRAMVKSFQTSGGTVLSTNWDEVGKKDYEKERPAPNGMEWRSWEGDKLDVEKEED</sequence>
<dbReference type="CDD" id="cd06466">
    <property type="entry name" value="p23_CS_SGT1_like"/>
    <property type="match status" value="1"/>
</dbReference>
<dbReference type="SUPFAM" id="SSF49764">
    <property type="entry name" value="HSP20-like chaperones"/>
    <property type="match status" value="1"/>
</dbReference>
<comment type="similarity">
    <text evidence="1">Belongs to the SGT1 family.</text>
</comment>
<dbReference type="InterPro" id="IPR007699">
    <property type="entry name" value="SGS_dom"/>
</dbReference>
<feature type="domain" description="CS" evidence="4">
    <location>
        <begin position="161"/>
        <end position="252"/>
    </location>
</feature>
<protein>
    <submittedName>
        <fullName evidence="5">Protein SGT1 homolog A (AtSGT1a) (Suppressor of G2 allele of SKP1 homolog A)</fullName>
    </submittedName>
</protein>
<feature type="domain" description="SGS" evidence="3">
    <location>
        <begin position="273"/>
        <end position="366"/>
    </location>
</feature>
<dbReference type="SMART" id="SM00028">
    <property type="entry name" value="TPR"/>
    <property type="match status" value="2"/>
</dbReference>
<evidence type="ECO:0000313" key="5">
    <source>
        <dbReference type="EMBL" id="CAK9088918.1"/>
    </source>
</evidence>
<name>A0ABP0QL51_9DINO</name>